<dbReference type="GO" id="GO:0016020">
    <property type="term" value="C:membrane"/>
    <property type="evidence" value="ECO:0007669"/>
    <property type="project" value="UniProtKB-SubCell"/>
</dbReference>
<evidence type="ECO:0000256" key="5">
    <source>
        <dbReference type="SAM" id="MobiDB-lite"/>
    </source>
</evidence>
<feature type="chain" id="PRO_5008266361" evidence="7">
    <location>
        <begin position="22"/>
        <end position="527"/>
    </location>
</feature>
<evidence type="ECO:0000256" key="4">
    <source>
        <dbReference type="ARBA" id="ARBA00023136"/>
    </source>
</evidence>
<dbReference type="GO" id="GO:0071944">
    <property type="term" value="C:cell periphery"/>
    <property type="evidence" value="ECO:0007669"/>
    <property type="project" value="UniProtKB-ARBA"/>
</dbReference>
<feature type="region of interest" description="Disordered" evidence="5">
    <location>
        <begin position="324"/>
        <end position="357"/>
    </location>
</feature>
<feature type="compositionally biased region" description="Low complexity" evidence="5">
    <location>
        <begin position="216"/>
        <end position="248"/>
    </location>
</feature>
<keyword evidence="7" id="KW-0732">Signal</keyword>
<organism evidence="8 9">
    <name type="scientific">Cytospora mali</name>
    <name type="common">Apple Valsa canker fungus</name>
    <name type="synonym">Valsa mali</name>
    <dbReference type="NCBI Taxonomy" id="578113"/>
    <lineage>
        <taxon>Eukaryota</taxon>
        <taxon>Fungi</taxon>
        <taxon>Dikarya</taxon>
        <taxon>Ascomycota</taxon>
        <taxon>Pezizomycotina</taxon>
        <taxon>Sordariomycetes</taxon>
        <taxon>Sordariomycetidae</taxon>
        <taxon>Diaporthales</taxon>
        <taxon>Cytosporaceae</taxon>
        <taxon>Cytospora</taxon>
    </lineage>
</organism>
<dbReference type="Proteomes" id="UP000078576">
    <property type="component" value="Unassembled WGS sequence"/>
</dbReference>
<evidence type="ECO:0000256" key="1">
    <source>
        <dbReference type="ARBA" id="ARBA00004167"/>
    </source>
</evidence>
<dbReference type="OrthoDB" id="5244001at2759"/>
<feature type="compositionally biased region" description="Basic residues" evidence="5">
    <location>
        <begin position="339"/>
        <end position="349"/>
    </location>
</feature>
<feature type="transmembrane region" description="Helical" evidence="6">
    <location>
        <begin position="257"/>
        <end position="281"/>
    </location>
</feature>
<gene>
    <name evidence="8" type="ORF">VP1G_08566</name>
</gene>
<reference evidence="9" key="1">
    <citation type="submission" date="2014-12" db="EMBL/GenBank/DDBJ databases">
        <title>Genome Sequence of Valsa Canker Pathogens Uncovers a Specific Adaption of Colonization on Woody Bark.</title>
        <authorList>
            <person name="Yin Z."/>
            <person name="Liu H."/>
            <person name="Gao X."/>
            <person name="Li Z."/>
            <person name="Song N."/>
            <person name="Ke X."/>
            <person name="Dai Q."/>
            <person name="Wu Y."/>
            <person name="Sun Y."/>
            <person name="Xu J.-R."/>
            <person name="Kang Z.K."/>
            <person name="Wang L."/>
            <person name="Huang L."/>
        </authorList>
    </citation>
    <scope>NUCLEOTIDE SEQUENCE [LARGE SCALE GENOMIC DNA]</scope>
    <source>
        <strain evidence="9">SXYL134</strain>
    </source>
</reference>
<keyword evidence="2 6" id="KW-0812">Transmembrane</keyword>
<proteinExistence type="predicted"/>
<feature type="region of interest" description="Disordered" evidence="5">
    <location>
        <begin position="216"/>
        <end position="252"/>
    </location>
</feature>
<dbReference type="PANTHER" id="PTHR15549">
    <property type="entry name" value="PAIRED IMMUNOGLOBULIN-LIKE TYPE 2 RECEPTOR"/>
    <property type="match status" value="1"/>
</dbReference>
<keyword evidence="4 6" id="KW-0472">Membrane</keyword>
<feature type="signal peptide" evidence="7">
    <location>
        <begin position="1"/>
        <end position="21"/>
    </location>
</feature>
<keyword evidence="9" id="KW-1185">Reference proteome</keyword>
<evidence type="ECO:0000256" key="7">
    <source>
        <dbReference type="SAM" id="SignalP"/>
    </source>
</evidence>
<evidence type="ECO:0000313" key="8">
    <source>
        <dbReference type="EMBL" id="KUI61399.1"/>
    </source>
</evidence>
<evidence type="ECO:0000256" key="3">
    <source>
        <dbReference type="ARBA" id="ARBA00022989"/>
    </source>
</evidence>
<sequence length="527" mass="55781">MRICSSTVWLLSALLASIAKGSNITFEINYFIGYDLTQRAGEPKQTTILNTTQLSKGNGDKPGNWMVGWYADSSTPSATVNSVILAVQDDGSSYEIGSGYNAAISNTRDLLSERTLISNSGNPHVVQTFPMDSKGRSLTLDGTLFNSTWLRYKRKVLFFQISWTGSTGSTGYSYSPPWAVVDNQDEAFTISGKNPTLVTSTSSIYPDGSSPMVATSATSVTSATNPSSLSTSTTAKTSSSAKSSSSKGKSGGLSTGAIVGIAVGAAAGLILIGLIAGCFCFRRRRRQGKMADGVFGVPGDNGSRDVHTMQDLFAEKEARVGILDGDQPDTPYSEQGSSHHQHQHQHHRAGSGVAPAAQQHPLGRGLVRSGMNESGVDMGIGQAVSSGDGANDRSSVVYSSIGGGANSVTDIPVIAPAGGTNGSPTHTHQSSSVHERSFTPYTDQPAPGTVVGGLPPCKQQQLKQQQHEYSQHHHHVVDGADLVHQEHFNDRAGRSPTRGGMTEDEIRRLEEEERALDEAIEQAGRGR</sequence>
<evidence type="ECO:0000313" key="9">
    <source>
        <dbReference type="Proteomes" id="UP000078576"/>
    </source>
</evidence>
<protein>
    <submittedName>
        <fullName evidence="8">Proline-rich receptor-like protein kinase PERK1</fullName>
    </submittedName>
</protein>
<dbReference type="STRING" id="694573.A0A194VBX8"/>
<keyword evidence="3 6" id="KW-1133">Transmembrane helix</keyword>
<dbReference type="InterPro" id="IPR051694">
    <property type="entry name" value="Immunoregulatory_rcpt-like"/>
</dbReference>
<name>A0A194VBX8_CYTMA</name>
<evidence type="ECO:0000256" key="6">
    <source>
        <dbReference type="SAM" id="Phobius"/>
    </source>
</evidence>
<evidence type="ECO:0000256" key="2">
    <source>
        <dbReference type="ARBA" id="ARBA00022692"/>
    </source>
</evidence>
<dbReference type="EMBL" id="KN714775">
    <property type="protein sequence ID" value="KUI61399.1"/>
    <property type="molecule type" value="Genomic_DNA"/>
</dbReference>
<comment type="subcellular location">
    <subcellularLocation>
        <location evidence="1">Membrane</location>
        <topology evidence="1">Single-pass membrane protein</topology>
    </subcellularLocation>
</comment>
<accession>A0A194VBX8</accession>
<dbReference type="AlphaFoldDB" id="A0A194VBX8"/>